<evidence type="ECO:0000256" key="1">
    <source>
        <dbReference type="SAM" id="Phobius"/>
    </source>
</evidence>
<dbReference type="Proteomes" id="UP001149813">
    <property type="component" value="Unassembled WGS sequence"/>
</dbReference>
<keyword evidence="1" id="KW-0472">Membrane</keyword>
<dbReference type="EMBL" id="JANBOJ010000266">
    <property type="protein sequence ID" value="KAJ1720373.1"/>
    <property type="molecule type" value="Genomic_DNA"/>
</dbReference>
<accession>A0A9W8CQR2</accession>
<keyword evidence="1" id="KW-0812">Transmembrane</keyword>
<sequence>MGGHHDNLLKDPAIEEWIWMRQNTNRYFKINRRTAPALLVMGLAIPAATFYFAVSTQDKVDLKPAAKKAWAQAYAENK</sequence>
<dbReference type="AlphaFoldDB" id="A0A9W8CQR2"/>
<proteinExistence type="predicted"/>
<protein>
    <recommendedName>
        <fullName evidence="4">NADH-ubiquinone oxidoreductase B15 subunit</fullName>
    </recommendedName>
</protein>
<comment type="caution">
    <text evidence="2">The sequence shown here is derived from an EMBL/GenBank/DDBJ whole genome shotgun (WGS) entry which is preliminary data.</text>
</comment>
<name>A0A9W8CQR2_9FUNG</name>
<organism evidence="2 3">
    <name type="scientific">Coemansia erecta</name>
    <dbReference type="NCBI Taxonomy" id="147472"/>
    <lineage>
        <taxon>Eukaryota</taxon>
        <taxon>Fungi</taxon>
        <taxon>Fungi incertae sedis</taxon>
        <taxon>Zoopagomycota</taxon>
        <taxon>Kickxellomycotina</taxon>
        <taxon>Kickxellomycetes</taxon>
        <taxon>Kickxellales</taxon>
        <taxon>Kickxellaceae</taxon>
        <taxon>Coemansia</taxon>
    </lineage>
</organism>
<feature type="transmembrane region" description="Helical" evidence="1">
    <location>
        <begin position="35"/>
        <end position="54"/>
    </location>
</feature>
<reference evidence="2" key="1">
    <citation type="submission" date="2022-07" db="EMBL/GenBank/DDBJ databases">
        <title>Phylogenomic reconstructions and comparative analyses of Kickxellomycotina fungi.</title>
        <authorList>
            <person name="Reynolds N.K."/>
            <person name="Stajich J.E."/>
            <person name="Barry K."/>
            <person name="Grigoriev I.V."/>
            <person name="Crous P."/>
            <person name="Smith M.E."/>
        </authorList>
    </citation>
    <scope>NUCLEOTIDE SEQUENCE</scope>
    <source>
        <strain evidence="2">NBRC 32514</strain>
    </source>
</reference>
<gene>
    <name evidence="2" type="ORF">LPJ53_004996</name>
</gene>
<evidence type="ECO:0000313" key="3">
    <source>
        <dbReference type="Proteomes" id="UP001149813"/>
    </source>
</evidence>
<evidence type="ECO:0000313" key="2">
    <source>
        <dbReference type="EMBL" id="KAJ1720373.1"/>
    </source>
</evidence>
<evidence type="ECO:0008006" key="4">
    <source>
        <dbReference type="Google" id="ProtNLM"/>
    </source>
</evidence>
<dbReference type="PANTHER" id="PTHR39476:SF1">
    <property type="entry name" value="NADH DEHYDROGENASE [UBIQUINONE] 1 BETA SUBCOMPLEX SUBUNIT 4"/>
    <property type="match status" value="1"/>
</dbReference>
<keyword evidence="3" id="KW-1185">Reference proteome</keyword>
<dbReference type="OrthoDB" id="15108at2759"/>
<dbReference type="PANTHER" id="PTHR39476">
    <property type="entry name" value="NADH:UBIQUINONE OXIDOREDUCTASE 6.6KD SUBUNIT"/>
    <property type="match status" value="1"/>
</dbReference>
<keyword evidence="1" id="KW-1133">Transmembrane helix</keyword>